<feature type="domain" description="PTS EIIA type-2" evidence="6">
    <location>
        <begin position="5"/>
        <end position="147"/>
    </location>
</feature>
<dbReference type="InterPro" id="IPR016152">
    <property type="entry name" value="PTrfase/Anion_transptr"/>
</dbReference>
<dbReference type="InterPro" id="IPR002178">
    <property type="entry name" value="PTS_EIIA_type-2_dom"/>
</dbReference>
<keyword evidence="8" id="KW-1185">Reference proteome</keyword>
<dbReference type="PROSITE" id="PS51094">
    <property type="entry name" value="PTS_EIIA_TYPE_2"/>
    <property type="match status" value="1"/>
</dbReference>
<dbReference type="PANTHER" id="PTHR47738">
    <property type="entry name" value="PTS SYSTEM FRUCTOSE-LIKE EIIA COMPONENT-RELATED"/>
    <property type="match status" value="1"/>
</dbReference>
<sequence>MEDSARLVDIVTAFDIEAESKSEAINQVVSKLFETGKLTNQEKFQQDVFDRESELSTYIGYGFGLPHAQSDAVQKATIGIGKLTKPVTWIDDKQVDFIFLIAVPTGGEEKLHLKILANLARLLMHDDFRQKLRTLPEQKVYKLLIDNQKKL</sequence>
<reference evidence="7 8" key="1">
    <citation type="submission" date="2019-09" db="EMBL/GenBank/DDBJ databases">
        <title>Complete Genome Sequence of Lactobacillus nenjiangensis SH-Y15, isolated from sauerkraut.</title>
        <authorList>
            <person name="Yang H."/>
        </authorList>
    </citation>
    <scope>NUCLEOTIDE SEQUENCE [LARGE SCALE GENOMIC DNA]</scope>
    <source>
        <strain evidence="7 8">SH-Y15</strain>
    </source>
</reference>
<dbReference type="SUPFAM" id="SSF55804">
    <property type="entry name" value="Phoshotransferase/anion transport protein"/>
    <property type="match status" value="1"/>
</dbReference>
<dbReference type="GO" id="GO:0008982">
    <property type="term" value="F:protein-N(PI)-phosphohistidine-sugar phosphotransferase activity"/>
    <property type="evidence" value="ECO:0007669"/>
    <property type="project" value="InterPro"/>
</dbReference>
<dbReference type="NCBIfam" id="TIGR00848">
    <property type="entry name" value="fruA"/>
    <property type="match status" value="1"/>
</dbReference>
<dbReference type="RefSeq" id="WP_137601099.1">
    <property type="nucleotide sequence ID" value="NZ_BJEB01000002.1"/>
</dbReference>
<evidence type="ECO:0000259" key="6">
    <source>
        <dbReference type="PROSITE" id="PS51094"/>
    </source>
</evidence>
<dbReference type="GO" id="GO:0009401">
    <property type="term" value="P:phosphoenolpyruvate-dependent sugar phosphotransferase system"/>
    <property type="evidence" value="ECO:0007669"/>
    <property type="project" value="UniProtKB-KW"/>
</dbReference>
<evidence type="ECO:0000313" key="8">
    <source>
        <dbReference type="Proteomes" id="UP000325295"/>
    </source>
</evidence>
<dbReference type="CDD" id="cd00211">
    <property type="entry name" value="PTS_IIA_fru"/>
    <property type="match status" value="1"/>
</dbReference>
<dbReference type="PANTHER" id="PTHR47738:SF2">
    <property type="entry name" value="PTS SYSTEM FRUCTOSE-LIKE EIIA COMPONENT"/>
    <property type="match status" value="1"/>
</dbReference>
<keyword evidence="4" id="KW-0808">Transferase</keyword>
<dbReference type="Gene3D" id="3.40.930.10">
    <property type="entry name" value="Mannitol-specific EII, Chain A"/>
    <property type="match status" value="1"/>
</dbReference>
<dbReference type="Pfam" id="PF00359">
    <property type="entry name" value="PTS_EIIA_2"/>
    <property type="match status" value="1"/>
</dbReference>
<evidence type="ECO:0000256" key="1">
    <source>
        <dbReference type="ARBA" id="ARBA00022448"/>
    </source>
</evidence>
<evidence type="ECO:0000256" key="5">
    <source>
        <dbReference type="ARBA" id="ARBA00022683"/>
    </source>
</evidence>
<protein>
    <submittedName>
        <fullName evidence="7">PTS sugar transporter subunit IIA</fullName>
    </submittedName>
</protein>
<organism evidence="7 8">
    <name type="scientific">Paucilactobacillus nenjiangensis</name>
    <dbReference type="NCBI Taxonomy" id="1296540"/>
    <lineage>
        <taxon>Bacteria</taxon>
        <taxon>Bacillati</taxon>
        <taxon>Bacillota</taxon>
        <taxon>Bacilli</taxon>
        <taxon>Lactobacillales</taxon>
        <taxon>Lactobacillaceae</taxon>
        <taxon>Paucilactobacillus</taxon>
    </lineage>
</organism>
<keyword evidence="5" id="KW-0598">Phosphotransferase system</keyword>
<dbReference type="InterPro" id="IPR051541">
    <property type="entry name" value="PTS_SugarTrans_NitroReg"/>
</dbReference>
<keyword evidence="1" id="KW-0813">Transport</keyword>
<keyword evidence="2" id="KW-0597">Phosphoprotein</keyword>
<dbReference type="Proteomes" id="UP000325295">
    <property type="component" value="Chromosome"/>
</dbReference>
<dbReference type="KEGG" id="lnn:F0161_06515"/>
<dbReference type="EMBL" id="CP043939">
    <property type="protein sequence ID" value="QER67540.1"/>
    <property type="molecule type" value="Genomic_DNA"/>
</dbReference>
<gene>
    <name evidence="7" type="ORF">F0161_06515</name>
</gene>
<dbReference type="GO" id="GO:0016020">
    <property type="term" value="C:membrane"/>
    <property type="evidence" value="ECO:0007669"/>
    <property type="project" value="InterPro"/>
</dbReference>
<dbReference type="OrthoDB" id="95460at2"/>
<dbReference type="AlphaFoldDB" id="A0A5P1X0X2"/>
<evidence type="ECO:0000256" key="4">
    <source>
        <dbReference type="ARBA" id="ARBA00022679"/>
    </source>
</evidence>
<evidence type="ECO:0000313" key="7">
    <source>
        <dbReference type="EMBL" id="QER67540.1"/>
    </source>
</evidence>
<dbReference type="InterPro" id="IPR004715">
    <property type="entry name" value="PTS_IIA_fruc"/>
</dbReference>
<proteinExistence type="predicted"/>
<accession>A0A5P1X0X2</accession>
<evidence type="ECO:0000256" key="2">
    <source>
        <dbReference type="ARBA" id="ARBA00022553"/>
    </source>
</evidence>
<name>A0A5P1X0X2_9LACO</name>
<evidence type="ECO:0000256" key="3">
    <source>
        <dbReference type="ARBA" id="ARBA00022597"/>
    </source>
</evidence>
<keyword evidence="3 7" id="KW-0762">Sugar transport</keyword>